<dbReference type="Pfam" id="PF13508">
    <property type="entry name" value="Acetyltransf_7"/>
    <property type="match status" value="1"/>
</dbReference>
<evidence type="ECO:0000259" key="1">
    <source>
        <dbReference type="PROSITE" id="PS51186"/>
    </source>
</evidence>
<evidence type="ECO:0000313" key="3">
    <source>
        <dbReference type="EMBL" id="CUN88310.1"/>
    </source>
</evidence>
<accession>A0A173SAP3</accession>
<reference evidence="9 10" key="2">
    <citation type="submission" date="2018-08" db="EMBL/GenBank/DDBJ databases">
        <title>A genome reference for cultivated species of the human gut microbiota.</title>
        <authorList>
            <person name="Zou Y."/>
            <person name="Xue W."/>
            <person name="Luo G."/>
        </authorList>
    </citation>
    <scope>NUCLEOTIDE SEQUENCE [LARGE SCALE GENOMIC DNA]</scope>
    <source>
        <strain evidence="6 9">AF45-14BH</strain>
        <strain evidence="5 10">AM34-3LB</strain>
        <strain evidence="4 11">AM48-23BH</strain>
    </source>
</reference>
<gene>
    <name evidence="6" type="ORF">DW068_10815</name>
    <name evidence="5" type="ORF">DW833_11645</name>
    <name evidence="4" type="ORF">DW972_08195</name>
    <name evidence="3" type="ORF">ERS852450_00795</name>
    <name evidence="2" type="ORF">ERS852578_00798</name>
</gene>
<dbReference type="Proteomes" id="UP000283497">
    <property type="component" value="Unassembled WGS sequence"/>
</dbReference>
<dbReference type="Proteomes" id="UP000095679">
    <property type="component" value="Unassembled WGS sequence"/>
</dbReference>
<dbReference type="EMBL" id="QSID01000014">
    <property type="protein sequence ID" value="RHC62435.1"/>
    <property type="molecule type" value="Genomic_DNA"/>
</dbReference>
<dbReference type="OrthoDB" id="9775804at2"/>
<feature type="domain" description="N-acetyltransferase" evidence="1">
    <location>
        <begin position="1"/>
        <end position="138"/>
    </location>
</feature>
<dbReference type="Gene3D" id="3.40.630.30">
    <property type="match status" value="1"/>
</dbReference>
<evidence type="ECO:0000313" key="9">
    <source>
        <dbReference type="Proteomes" id="UP000283497"/>
    </source>
</evidence>
<dbReference type="EMBL" id="CYYC01000007">
    <property type="protein sequence ID" value="CUM87584.1"/>
    <property type="molecule type" value="Genomic_DNA"/>
</dbReference>
<dbReference type="EMBL" id="QRNJ01000041">
    <property type="protein sequence ID" value="RHK37871.1"/>
    <property type="molecule type" value="Genomic_DNA"/>
</dbReference>
<reference evidence="7 8" key="1">
    <citation type="submission" date="2015-09" db="EMBL/GenBank/DDBJ databases">
        <authorList>
            <consortium name="Pathogen Informatics"/>
        </authorList>
    </citation>
    <scope>NUCLEOTIDE SEQUENCE [LARGE SCALE GENOMIC DNA]</scope>
    <source>
        <strain evidence="3 8">2789STDY5834835</strain>
        <strain evidence="2 7">2789STDY5834966</strain>
    </source>
</reference>
<dbReference type="EMBL" id="CYZL01000005">
    <property type="protein sequence ID" value="CUN88310.1"/>
    <property type="molecule type" value="Genomic_DNA"/>
</dbReference>
<name>A0A173SAP3_9FIRM</name>
<evidence type="ECO:0000313" key="11">
    <source>
        <dbReference type="Proteomes" id="UP000286561"/>
    </source>
</evidence>
<dbReference type="PROSITE" id="PS51186">
    <property type="entry name" value="GNAT"/>
    <property type="match status" value="1"/>
</dbReference>
<dbReference type="Proteomes" id="UP000284621">
    <property type="component" value="Unassembled WGS sequence"/>
</dbReference>
<evidence type="ECO:0000313" key="6">
    <source>
        <dbReference type="EMBL" id="RHK37871.1"/>
    </source>
</evidence>
<keyword evidence="2" id="KW-0808">Transferase</keyword>
<dbReference type="GO" id="GO:0016747">
    <property type="term" value="F:acyltransferase activity, transferring groups other than amino-acyl groups"/>
    <property type="evidence" value="ECO:0007669"/>
    <property type="project" value="InterPro"/>
</dbReference>
<evidence type="ECO:0000313" key="2">
    <source>
        <dbReference type="EMBL" id="CUM87584.1"/>
    </source>
</evidence>
<dbReference type="InterPro" id="IPR016181">
    <property type="entry name" value="Acyl_CoA_acyltransferase"/>
</dbReference>
<dbReference type="PANTHER" id="PTHR43233">
    <property type="entry name" value="FAMILY N-ACETYLTRANSFERASE, PUTATIVE (AFU_ORTHOLOGUE AFUA_6G03350)-RELATED"/>
    <property type="match status" value="1"/>
</dbReference>
<dbReference type="SUPFAM" id="SSF55729">
    <property type="entry name" value="Acyl-CoA N-acyltransferases (Nat)"/>
    <property type="match status" value="1"/>
</dbReference>
<evidence type="ECO:0000313" key="7">
    <source>
        <dbReference type="Proteomes" id="UP000095390"/>
    </source>
</evidence>
<dbReference type="GeneID" id="75049724"/>
<dbReference type="AlphaFoldDB" id="A0A173SAP3"/>
<keyword evidence="10" id="KW-1185">Reference proteome</keyword>
<organism evidence="2 7">
    <name type="scientific">Anaerobutyricum hallii</name>
    <dbReference type="NCBI Taxonomy" id="39488"/>
    <lineage>
        <taxon>Bacteria</taxon>
        <taxon>Bacillati</taxon>
        <taxon>Bacillota</taxon>
        <taxon>Clostridia</taxon>
        <taxon>Lachnospirales</taxon>
        <taxon>Lachnospiraceae</taxon>
        <taxon>Anaerobutyricum</taxon>
    </lineage>
</organism>
<dbReference type="CDD" id="cd04301">
    <property type="entry name" value="NAT_SF"/>
    <property type="match status" value="1"/>
</dbReference>
<evidence type="ECO:0000313" key="4">
    <source>
        <dbReference type="EMBL" id="RGZ82623.1"/>
    </source>
</evidence>
<evidence type="ECO:0000313" key="5">
    <source>
        <dbReference type="EMBL" id="RHC62435.1"/>
    </source>
</evidence>
<protein>
    <submittedName>
        <fullName evidence="2">Acetyltransferase (GNAT) family</fullName>
    </submittedName>
    <submittedName>
        <fullName evidence="4">N-acetyltransferase</fullName>
    </submittedName>
</protein>
<dbReference type="PANTHER" id="PTHR43233:SF1">
    <property type="entry name" value="FAMILY N-ACETYLTRANSFERASE, PUTATIVE (AFU_ORTHOLOGUE AFUA_6G03350)-RELATED"/>
    <property type="match status" value="1"/>
</dbReference>
<dbReference type="InterPro" id="IPR000182">
    <property type="entry name" value="GNAT_dom"/>
</dbReference>
<evidence type="ECO:0000313" key="8">
    <source>
        <dbReference type="Proteomes" id="UP000095679"/>
    </source>
</evidence>
<dbReference type="EMBL" id="QSEP01000044">
    <property type="protein sequence ID" value="RGZ82623.1"/>
    <property type="molecule type" value="Genomic_DNA"/>
</dbReference>
<dbReference type="InterPro" id="IPR053144">
    <property type="entry name" value="Acetyltransferase_Butenolide"/>
</dbReference>
<dbReference type="RefSeq" id="WP_005343280.1">
    <property type="nucleotide sequence ID" value="NZ_BLYK01000021.1"/>
</dbReference>
<dbReference type="Proteomes" id="UP000095390">
    <property type="component" value="Unassembled WGS sequence"/>
</dbReference>
<evidence type="ECO:0000313" key="10">
    <source>
        <dbReference type="Proteomes" id="UP000284621"/>
    </source>
</evidence>
<sequence length="143" mass="16031">MIELVEDKLDIDTYLELRQSVNFRKLTRDQAKKGLSNSMYTLVAFKDGKAVGMGRIVGDGAIICYVQDLIIRPEVQGEGIGGLILETLKKFVIQEGYEGTTMMFDLMCAKGREEFYKKHGFIARPTEDLGPGMIQFIQIGEEG</sequence>
<dbReference type="Proteomes" id="UP000286561">
    <property type="component" value="Unassembled WGS sequence"/>
</dbReference>
<proteinExistence type="predicted"/>